<dbReference type="InterPro" id="IPR032343">
    <property type="entry name" value="MBD2/MBD3_p55-bd"/>
</dbReference>
<evidence type="ECO:0000259" key="2">
    <source>
        <dbReference type="Pfam" id="PF14048"/>
    </source>
</evidence>
<dbReference type="Pfam" id="PF14048">
    <property type="entry name" value="MBD_C"/>
    <property type="match status" value="1"/>
</dbReference>
<protein>
    <recommendedName>
        <fullName evidence="6">Methyl-CpG-binding domain protein 3-like 1</fullName>
    </recommendedName>
</protein>
<keyword evidence="5" id="KW-1185">Reference proteome</keyword>
<feature type="region of interest" description="Disordered" evidence="1">
    <location>
        <begin position="72"/>
        <end position="98"/>
    </location>
</feature>
<dbReference type="InterPro" id="IPR025884">
    <property type="entry name" value="MeCpG-bd_2/3_C_dom"/>
</dbReference>
<dbReference type="AlphaFoldDB" id="A0A9L0J842"/>
<dbReference type="Ensembl" id="ENSEAST00005078612.1">
    <property type="protein sequence ID" value="ENSEASP00005049466.1"/>
    <property type="gene ID" value="ENSEASG00005027400.1"/>
</dbReference>
<name>A0A9L0J842_EQUAS</name>
<dbReference type="GeneTree" id="ENSGT00950000183005"/>
<organism evidence="4 5">
    <name type="scientific">Equus asinus</name>
    <name type="common">Donkey</name>
    <name type="synonym">Equus africanus asinus</name>
    <dbReference type="NCBI Taxonomy" id="9793"/>
    <lineage>
        <taxon>Eukaryota</taxon>
        <taxon>Metazoa</taxon>
        <taxon>Chordata</taxon>
        <taxon>Craniata</taxon>
        <taxon>Vertebrata</taxon>
        <taxon>Euteleostomi</taxon>
        <taxon>Mammalia</taxon>
        <taxon>Eutheria</taxon>
        <taxon>Laurasiatheria</taxon>
        <taxon>Perissodactyla</taxon>
        <taxon>Equidae</taxon>
        <taxon>Equus</taxon>
    </lineage>
</organism>
<feature type="region of interest" description="Disordered" evidence="1">
    <location>
        <begin position="257"/>
        <end position="277"/>
    </location>
</feature>
<feature type="domain" description="Methyl-CpG-binding" evidence="3">
    <location>
        <begin position="81"/>
        <end position="151"/>
    </location>
</feature>
<proteinExistence type="predicted"/>
<reference evidence="4" key="3">
    <citation type="submission" date="2025-09" db="UniProtKB">
        <authorList>
            <consortium name="Ensembl"/>
        </authorList>
    </citation>
    <scope>IDENTIFICATION</scope>
</reference>
<evidence type="ECO:0000259" key="3">
    <source>
        <dbReference type="Pfam" id="PF16564"/>
    </source>
</evidence>
<evidence type="ECO:0000256" key="1">
    <source>
        <dbReference type="SAM" id="MobiDB-lite"/>
    </source>
</evidence>
<evidence type="ECO:0000313" key="5">
    <source>
        <dbReference type="Proteomes" id="UP000694387"/>
    </source>
</evidence>
<reference evidence="4 5" key="1">
    <citation type="journal article" date="2020" name="Nat. Commun.">
        <title>Donkey genomes provide new insights into domestication and selection for coat color.</title>
        <authorList>
            <person name="Wang"/>
            <person name="C."/>
            <person name="Li"/>
            <person name="H."/>
            <person name="Guo"/>
            <person name="Y."/>
            <person name="Huang"/>
            <person name="J."/>
            <person name="Sun"/>
            <person name="Y."/>
            <person name="Min"/>
            <person name="J."/>
            <person name="Wang"/>
            <person name="J."/>
            <person name="Fang"/>
            <person name="X."/>
            <person name="Zhao"/>
            <person name="Z."/>
            <person name="Wang"/>
            <person name="S."/>
            <person name="Zhang"/>
            <person name="Y."/>
            <person name="Liu"/>
            <person name="Q."/>
            <person name="Jiang"/>
            <person name="Q."/>
            <person name="Wang"/>
            <person name="X."/>
            <person name="Guo"/>
            <person name="Y."/>
            <person name="Yang"/>
            <person name="C."/>
            <person name="Wang"/>
            <person name="Y."/>
            <person name="Tian"/>
            <person name="F."/>
            <person name="Zhuang"/>
            <person name="G."/>
            <person name="Fan"/>
            <person name="Y."/>
            <person name="Gao"/>
            <person name="Q."/>
            <person name="Li"/>
            <person name="Y."/>
            <person name="Ju"/>
            <person name="Z."/>
            <person name="Li"/>
            <person name="J."/>
            <person name="Li"/>
            <person name="R."/>
            <person name="Hou"/>
            <person name="M."/>
            <person name="Yang"/>
            <person name="G."/>
            <person name="Liu"/>
            <person name="G."/>
            <person name="Liu"/>
            <person name="W."/>
            <person name="Guo"/>
            <person name="J."/>
            <person name="Pan"/>
            <person name="S."/>
            <person name="Fan"/>
            <person name="G."/>
            <person name="Zhang"/>
            <person name="W."/>
            <person name="Zhang"/>
            <person name="R."/>
            <person name="Yu"/>
            <person name="J."/>
            <person name="Zhang"/>
            <person name="X."/>
            <person name="Yin"/>
            <person name="Q."/>
            <person name="Ji"/>
            <person name="C."/>
            <person name="Jin"/>
            <person name="Y."/>
            <person name="Yue"/>
            <person name="G."/>
            <person name="Liu"/>
            <person name="M."/>
            <person name="Xu"/>
            <person name="J."/>
            <person name="Liu"/>
            <person name="S."/>
            <person name="Jordana"/>
            <person name="J."/>
            <person name="Noce"/>
            <person name="A."/>
            <person name="Amills"/>
            <person name="M."/>
            <person name="Wu"/>
            <person name="D.D."/>
            <person name="Li"/>
            <person name="S."/>
            <person name="Zhou"/>
            <person name="X. and Zhong"/>
            <person name="J."/>
        </authorList>
    </citation>
    <scope>NUCLEOTIDE SEQUENCE [LARGE SCALE GENOMIC DNA]</scope>
</reference>
<feature type="compositionally biased region" description="Polar residues" evidence="1">
    <location>
        <begin position="87"/>
        <end position="98"/>
    </location>
</feature>
<accession>A0A9L0J842</accession>
<dbReference type="Proteomes" id="UP000694387">
    <property type="component" value="Chromosome 28"/>
</dbReference>
<dbReference type="GO" id="GO:0005634">
    <property type="term" value="C:nucleus"/>
    <property type="evidence" value="ECO:0007669"/>
    <property type="project" value="UniProtKB-ARBA"/>
</dbReference>
<reference evidence="4" key="2">
    <citation type="submission" date="2025-08" db="UniProtKB">
        <authorList>
            <consortium name="Ensembl"/>
        </authorList>
    </citation>
    <scope>IDENTIFICATION</scope>
</reference>
<dbReference type="Pfam" id="PF16564">
    <property type="entry name" value="MBDa"/>
    <property type="match status" value="1"/>
</dbReference>
<feature type="domain" description="Methyl-CpG binding protein 2/3 C-terminal" evidence="2">
    <location>
        <begin position="156"/>
        <end position="246"/>
    </location>
</feature>
<evidence type="ECO:0000313" key="4">
    <source>
        <dbReference type="Ensembl" id="ENSEASP00005049466.1"/>
    </source>
</evidence>
<sequence>MADNWDLLGSKFYKAYMMSGKEFWIIPRELLRSQTMESRIDRKRREIKVKIWTSGITLVLRNRHLLLGGKRKRSMMVKSSQRKQHDCGNQSKPKPGLSTSIPLRLSSYIFQRPVTRITSHPSNEVRCHQWEETLERPQQVCWQKRLQGLQACSSAGELLSPLDLAKALHNLTPSCTGASLPGVLTGGLNSSPMPTPSGSSDFAEMIPGAGMGIPQLLCKQFLVTEEDIRKQEGKVKMARERLAMALIADRLAGEAEKVRAQDGRPDKHYEKNRRWCR</sequence>
<gene>
    <name evidence="4" type="primary">LOC106825782</name>
</gene>
<evidence type="ECO:0008006" key="6">
    <source>
        <dbReference type="Google" id="ProtNLM"/>
    </source>
</evidence>